<dbReference type="Pfam" id="PF00583">
    <property type="entry name" value="Acetyltransf_1"/>
    <property type="match status" value="1"/>
</dbReference>
<evidence type="ECO:0000256" key="3">
    <source>
        <dbReference type="ARBA" id="ARBA00023315"/>
    </source>
</evidence>
<dbReference type="InterPro" id="IPR000182">
    <property type="entry name" value="GNAT_dom"/>
</dbReference>
<dbReference type="Gene3D" id="3.40.630.30">
    <property type="match status" value="1"/>
</dbReference>
<accession>A0A1M7KKB4</accession>
<evidence type="ECO:0000313" key="5">
    <source>
        <dbReference type="EMBL" id="SHM65815.1"/>
    </source>
</evidence>
<evidence type="ECO:0000256" key="2">
    <source>
        <dbReference type="ARBA" id="ARBA00022679"/>
    </source>
</evidence>
<dbReference type="Proteomes" id="UP000184038">
    <property type="component" value="Unassembled WGS sequence"/>
</dbReference>
<dbReference type="InterPro" id="IPR051016">
    <property type="entry name" value="Diverse_Substrate_AcTransf"/>
</dbReference>
<dbReference type="AlphaFoldDB" id="A0A1M7KKB4"/>
<keyword evidence="5" id="KW-0689">Ribosomal protein</keyword>
<keyword evidence="5" id="KW-0687">Ribonucleoprotein</keyword>
<dbReference type="InterPro" id="IPR016181">
    <property type="entry name" value="Acyl_CoA_acyltransferase"/>
</dbReference>
<protein>
    <submittedName>
        <fullName evidence="5">Ribosomal protein S18 acetylase RimI</fullName>
    </submittedName>
</protein>
<name>A0A1M7KKB4_9FIRM</name>
<comment type="similarity">
    <text evidence="1">Belongs to the acetyltransferase family.</text>
</comment>
<dbReference type="OrthoDB" id="9792929at2"/>
<keyword evidence="6" id="KW-1185">Reference proteome</keyword>
<feature type="domain" description="N-acetyltransferase" evidence="4">
    <location>
        <begin position="4"/>
        <end position="158"/>
    </location>
</feature>
<dbReference type="RefSeq" id="WP_073288709.1">
    <property type="nucleotide sequence ID" value="NZ_FRCP01000014.1"/>
</dbReference>
<dbReference type="GO" id="GO:0008080">
    <property type="term" value="F:N-acetyltransferase activity"/>
    <property type="evidence" value="ECO:0007669"/>
    <property type="project" value="TreeGrafter"/>
</dbReference>
<organism evidence="5 6">
    <name type="scientific">Anaerosporobacter mobilis DSM 15930</name>
    <dbReference type="NCBI Taxonomy" id="1120996"/>
    <lineage>
        <taxon>Bacteria</taxon>
        <taxon>Bacillati</taxon>
        <taxon>Bacillota</taxon>
        <taxon>Clostridia</taxon>
        <taxon>Lachnospirales</taxon>
        <taxon>Lachnospiraceae</taxon>
        <taxon>Anaerosporobacter</taxon>
    </lineage>
</organism>
<dbReference type="PANTHER" id="PTHR10545:SF29">
    <property type="entry name" value="GH14572P-RELATED"/>
    <property type="match status" value="1"/>
</dbReference>
<evidence type="ECO:0000313" key="6">
    <source>
        <dbReference type="Proteomes" id="UP000184038"/>
    </source>
</evidence>
<keyword evidence="3" id="KW-0012">Acyltransferase</keyword>
<dbReference type="FunFam" id="3.40.630.30:FF:000064">
    <property type="entry name" value="GNAT family acetyltransferase"/>
    <property type="match status" value="1"/>
</dbReference>
<dbReference type="CDD" id="cd04301">
    <property type="entry name" value="NAT_SF"/>
    <property type="match status" value="1"/>
</dbReference>
<dbReference type="STRING" id="1120996.SAMN02746066_02774"/>
<dbReference type="SUPFAM" id="SSF55729">
    <property type="entry name" value="Acyl-CoA N-acyltransferases (Nat)"/>
    <property type="match status" value="1"/>
</dbReference>
<sequence length="159" mass="18809">MDKSVIRYAREEDISLILKFIKELAKYEKMLDEVIATEDLLRQELFVDNRAEVIFLMVDEKEVGFALFFHNFSTFMGRSGMYLEDLYVLPEYRGFGYGKELFRQVGKIAAERGCGRFEWSCLNWNQPSIDFYRSQGAQSMDEWTVYRITGDTLRNMIEE</sequence>
<gene>
    <name evidence="5" type="ORF">SAMN02746066_02774</name>
</gene>
<evidence type="ECO:0000259" key="4">
    <source>
        <dbReference type="PROSITE" id="PS51186"/>
    </source>
</evidence>
<evidence type="ECO:0000256" key="1">
    <source>
        <dbReference type="ARBA" id="ARBA00008694"/>
    </source>
</evidence>
<proteinExistence type="inferred from homology"/>
<dbReference type="PROSITE" id="PS51186">
    <property type="entry name" value="GNAT"/>
    <property type="match status" value="1"/>
</dbReference>
<dbReference type="GO" id="GO:0005840">
    <property type="term" value="C:ribosome"/>
    <property type="evidence" value="ECO:0007669"/>
    <property type="project" value="UniProtKB-KW"/>
</dbReference>
<keyword evidence="2" id="KW-0808">Transferase</keyword>
<reference evidence="5 6" key="1">
    <citation type="submission" date="2016-11" db="EMBL/GenBank/DDBJ databases">
        <authorList>
            <person name="Jaros S."/>
            <person name="Januszkiewicz K."/>
            <person name="Wedrychowicz H."/>
        </authorList>
    </citation>
    <scope>NUCLEOTIDE SEQUENCE [LARGE SCALE GENOMIC DNA]</scope>
    <source>
        <strain evidence="5 6">DSM 15930</strain>
    </source>
</reference>
<dbReference type="PANTHER" id="PTHR10545">
    <property type="entry name" value="DIAMINE N-ACETYLTRANSFERASE"/>
    <property type="match status" value="1"/>
</dbReference>
<dbReference type="EMBL" id="FRCP01000014">
    <property type="protein sequence ID" value="SHM65815.1"/>
    <property type="molecule type" value="Genomic_DNA"/>
</dbReference>